<reference evidence="8" key="1">
    <citation type="journal article" date="2021" name="Curr. Microbiol.">
        <title>Complete genome of nocamycin-producing strain Saccharothrix syringae NRRL B-16468 reveals the biosynthetic potential for secondary metabolites.</title>
        <authorList>
            <person name="Mo X."/>
            <person name="Yang S."/>
        </authorList>
    </citation>
    <scope>NUCLEOTIDE SEQUENCE [LARGE SCALE GENOMIC DNA]</scope>
    <source>
        <strain evidence="8">ATCC 51364 / DSM 43886 / JCM 6844 / KCTC 9398 / NBRC 14523 / NRRL B-16468 / INA 2240</strain>
    </source>
</reference>
<evidence type="ECO:0000313" key="7">
    <source>
        <dbReference type="EMBL" id="QFZ20615.1"/>
    </source>
</evidence>
<accession>A0A5Q0H3W8</accession>
<dbReference type="GO" id="GO:0005737">
    <property type="term" value="C:cytoplasm"/>
    <property type="evidence" value="ECO:0007669"/>
    <property type="project" value="TreeGrafter"/>
</dbReference>
<dbReference type="Pfam" id="PF14759">
    <property type="entry name" value="Reductase_C"/>
    <property type="match status" value="1"/>
</dbReference>
<evidence type="ECO:0000256" key="3">
    <source>
        <dbReference type="ARBA" id="ARBA00022827"/>
    </source>
</evidence>
<organism evidence="7 8">
    <name type="scientific">Saccharothrix syringae</name>
    <name type="common">Nocardiopsis syringae</name>
    <dbReference type="NCBI Taxonomy" id="103733"/>
    <lineage>
        <taxon>Bacteria</taxon>
        <taxon>Bacillati</taxon>
        <taxon>Actinomycetota</taxon>
        <taxon>Actinomycetes</taxon>
        <taxon>Pseudonocardiales</taxon>
        <taxon>Pseudonocardiaceae</taxon>
        <taxon>Saccharothrix</taxon>
    </lineage>
</organism>
<dbReference type="Proteomes" id="UP000325787">
    <property type="component" value="Chromosome"/>
</dbReference>
<dbReference type="Pfam" id="PF07992">
    <property type="entry name" value="Pyr_redox_2"/>
    <property type="match status" value="1"/>
</dbReference>
<keyword evidence="8" id="KW-1185">Reference proteome</keyword>
<dbReference type="SUPFAM" id="SSF51905">
    <property type="entry name" value="FAD/NAD(P)-binding domain"/>
    <property type="match status" value="2"/>
</dbReference>
<dbReference type="InterPro" id="IPR023753">
    <property type="entry name" value="FAD/NAD-binding_dom"/>
</dbReference>
<dbReference type="GO" id="GO:0016651">
    <property type="term" value="F:oxidoreductase activity, acting on NAD(P)H"/>
    <property type="evidence" value="ECO:0007669"/>
    <property type="project" value="TreeGrafter"/>
</dbReference>
<dbReference type="InterPro" id="IPR036188">
    <property type="entry name" value="FAD/NAD-bd_sf"/>
</dbReference>
<evidence type="ECO:0000256" key="2">
    <source>
        <dbReference type="ARBA" id="ARBA00022630"/>
    </source>
</evidence>
<dbReference type="PANTHER" id="PTHR43557">
    <property type="entry name" value="APOPTOSIS-INDUCING FACTOR 1"/>
    <property type="match status" value="1"/>
</dbReference>
<dbReference type="SUPFAM" id="SSF55424">
    <property type="entry name" value="FAD/NAD-linked reductases, dimerisation (C-terminal) domain"/>
    <property type="match status" value="1"/>
</dbReference>
<dbReference type="InterPro" id="IPR050446">
    <property type="entry name" value="FAD-oxidoreductase/Apoptosis"/>
</dbReference>
<dbReference type="AlphaFoldDB" id="A0A5Q0H3W8"/>
<dbReference type="PANTHER" id="PTHR43557:SF2">
    <property type="entry name" value="RIESKE DOMAIN-CONTAINING PROTEIN-RELATED"/>
    <property type="match status" value="1"/>
</dbReference>
<dbReference type="Gene3D" id="3.50.50.60">
    <property type="entry name" value="FAD/NAD(P)-binding domain"/>
    <property type="match status" value="2"/>
</dbReference>
<feature type="domain" description="Reductase C-terminal" evidence="6">
    <location>
        <begin position="326"/>
        <end position="410"/>
    </location>
</feature>
<dbReference type="PRINTS" id="PR00411">
    <property type="entry name" value="PNDRDTASEI"/>
</dbReference>
<evidence type="ECO:0000259" key="5">
    <source>
        <dbReference type="Pfam" id="PF07992"/>
    </source>
</evidence>
<keyword evidence="4" id="KW-0560">Oxidoreductase</keyword>
<comment type="cofactor">
    <cofactor evidence="1">
        <name>FAD</name>
        <dbReference type="ChEBI" id="CHEBI:57692"/>
    </cofactor>
</comment>
<evidence type="ECO:0000256" key="4">
    <source>
        <dbReference type="ARBA" id="ARBA00023002"/>
    </source>
</evidence>
<keyword evidence="2" id="KW-0285">Flavoprotein</keyword>
<evidence type="ECO:0000256" key="1">
    <source>
        <dbReference type="ARBA" id="ARBA00001974"/>
    </source>
</evidence>
<dbReference type="KEGG" id="ssyi:EKG83_27265"/>
<feature type="domain" description="FAD/NAD(P)-binding" evidence="5">
    <location>
        <begin position="5"/>
        <end position="307"/>
    </location>
</feature>
<dbReference type="OrthoDB" id="4475657at2"/>
<dbReference type="EMBL" id="CP034550">
    <property type="protein sequence ID" value="QFZ20615.1"/>
    <property type="molecule type" value="Genomic_DNA"/>
</dbReference>
<proteinExistence type="predicted"/>
<dbReference type="RefSeq" id="WP_033435261.1">
    <property type="nucleotide sequence ID" value="NZ_CP034550.1"/>
</dbReference>
<protein>
    <submittedName>
        <fullName evidence="7">Ferredoxin</fullName>
    </submittedName>
</protein>
<evidence type="ECO:0000313" key="8">
    <source>
        <dbReference type="Proteomes" id="UP000325787"/>
    </source>
</evidence>
<sequence length="411" mass="42695">MSTGHLLVVGAGQAGAQLVSSARELGWAGPVTLVGQEPHAPYTRPPLSKAVLRGEATVGSLALRSPAFYREQRVDLVLDERVTRLELAGTGAGTAVAASGRSWEFDRLVLATGAEPRRLEVEGADLDGVVVLRDLADAEVLARRLDVADLVVVGGGFIGLEVAATAAAAGVRVTVVEAGPSLMGRVVSPLTAELVRAAHQAAGVRVLTGARPLRFRGDRGSVTAVELEDGTSLPAGLVLVGVGAHPRDDLARAAGLRCDGGVVVDAFSRASDGHTLAVGDCADLPDPTPGSDRRLRLESVDNAVEQAKAAATTLVGDPRPYTGVPWFWSDQGDLKIQIAGLAHLDDEVVLRPGDRPGRFTALRYRGDRLTAAECVNAPADFMVVRKALAQGRTVSRDAAADAGVPLKKLVA</sequence>
<dbReference type="InterPro" id="IPR028202">
    <property type="entry name" value="Reductase_C"/>
</dbReference>
<gene>
    <name evidence="7" type="ORF">EKG83_27265</name>
</gene>
<name>A0A5Q0H3W8_SACSY</name>
<dbReference type="Gene3D" id="3.30.390.30">
    <property type="match status" value="1"/>
</dbReference>
<dbReference type="InterPro" id="IPR016156">
    <property type="entry name" value="FAD/NAD-linked_Rdtase_dimer_sf"/>
</dbReference>
<evidence type="ECO:0000259" key="6">
    <source>
        <dbReference type="Pfam" id="PF14759"/>
    </source>
</evidence>
<keyword evidence="3" id="KW-0274">FAD</keyword>
<dbReference type="PRINTS" id="PR00368">
    <property type="entry name" value="FADPNR"/>
</dbReference>